<accession>A0A7V9ZAA1</accession>
<dbReference type="InterPro" id="IPR035897">
    <property type="entry name" value="Toll_tir_struct_dom_sf"/>
</dbReference>
<dbReference type="Proteomes" id="UP000523087">
    <property type="component" value="Unassembled WGS sequence"/>
</dbReference>
<keyword evidence="2" id="KW-1185">Reference proteome</keyword>
<sequence length="75" mass="9369">MKDYQKWRIRELFLSYCWENDKWADLVYEKLRESEGIEMKRDKREIDYSEDIVEFMDSIRNACMKFLQLSRTTIM</sequence>
<dbReference type="SUPFAM" id="SSF52200">
    <property type="entry name" value="Toll/Interleukin receptor TIR domain"/>
    <property type="match status" value="1"/>
</dbReference>
<organism evidence="1 2">
    <name type="scientific">Thermaerobacillus caldiproteolyticus</name>
    <dbReference type="NCBI Taxonomy" id="247480"/>
    <lineage>
        <taxon>Bacteria</taxon>
        <taxon>Bacillati</taxon>
        <taxon>Bacillota</taxon>
        <taxon>Bacilli</taxon>
        <taxon>Bacillales</taxon>
        <taxon>Anoxybacillaceae</taxon>
        <taxon>Thermaerobacillus</taxon>
    </lineage>
</organism>
<dbReference type="EMBL" id="JACDUT010000026">
    <property type="protein sequence ID" value="MBA2876963.1"/>
    <property type="molecule type" value="Genomic_DNA"/>
</dbReference>
<reference evidence="1 2" key="1">
    <citation type="submission" date="2020-07" db="EMBL/GenBank/DDBJ databases">
        <title>Genomic Encyclopedia of Type Strains, Phase IV (KMG-IV): sequencing the most valuable type-strain genomes for metagenomic binning, comparative biology and taxonomic classification.</title>
        <authorList>
            <person name="Goeker M."/>
        </authorList>
    </citation>
    <scope>NUCLEOTIDE SEQUENCE [LARGE SCALE GENOMIC DNA]</scope>
    <source>
        <strain evidence="1 2">DSM 15730</strain>
    </source>
</reference>
<evidence type="ECO:0000313" key="1">
    <source>
        <dbReference type="EMBL" id="MBA2876963.1"/>
    </source>
</evidence>
<evidence type="ECO:0000313" key="2">
    <source>
        <dbReference type="Proteomes" id="UP000523087"/>
    </source>
</evidence>
<gene>
    <name evidence="1" type="ORF">HNR31_003807</name>
</gene>
<proteinExistence type="predicted"/>
<dbReference type="Gene3D" id="3.40.50.10140">
    <property type="entry name" value="Toll/interleukin-1 receptor homology (TIR) domain"/>
    <property type="match status" value="1"/>
</dbReference>
<dbReference type="AlphaFoldDB" id="A0A7V9ZAA1"/>
<protein>
    <submittedName>
        <fullName evidence="1">Uncharacterized protein</fullName>
    </submittedName>
</protein>
<name>A0A7V9ZAA1_9BACL</name>
<dbReference type="RefSeq" id="WP_181557608.1">
    <property type="nucleotide sequence ID" value="NZ_JAEILW010000029.1"/>
</dbReference>
<comment type="caution">
    <text evidence="1">The sequence shown here is derived from an EMBL/GenBank/DDBJ whole genome shotgun (WGS) entry which is preliminary data.</text>
</comment>